<evidence type="ECO:0000259" key="10">
    <source>
        <dbReference type="Pfam" id="PF03016"/>
    </source>
</evidence>
<comment type="subcellular location">
    <subcellularLocation>
        <location evidence="1">Endoplasmic reticulum membrane</location>
        <topology evidence="1">Single-pass type II membrane protein</topology>
    </subcellularLocation>
</comment>
<feature type="domain" description="Exostosin GT47" evidence="10">
    <location>
        <begin position="90"/>
        <end position="364"/>
    </location>
</feature>
<keyword evidence="13" id="KW-1185">Reference proteome</keyword>
<dbReference type="InterPro" id="IPR015338">
    <property type="entry name" value="GT64_dom"/>
</dbReference>
<name>A0A0R3W7L0_TAEAS</name>
<keyword evidence="4 9" id="KW-0812">Transmembrane</keyword>
<dbReference type="AlphaFoldDB" id="A0A0R3W7L0"/>
<proteinExistence type="inferred from homology"/>
<feature type="transmembrane region" description="Helical" evidence="9">
    <location>
        <begin position="21"/>
        <end position="41"/>
    </location>
</feature>
<protein>
    <submittedName>
        <fullName evidence="14">Exostosin domain-containing protein</fullName>
    </submittedName>
</protein>
<keyword evidence="8" id="KW-1015">Disulfide bond</keyword>
<evidence type="ECO:0000256" key="5">
    <source>
        <dbReference type="ARBA" id="ARBA00022824"/>
    </source>
</evidence>
<evidence type="ECO:0000256" key="4">
    <source>
        <dbReference type="ARBA" id="ARBA00022692"/>
    </source>
</evidence>
<comment type="similarity">
    <text evidence="2">Belongs to the glycosyltransferase 47 family.</text>
</comment>
<dbReference type="PANTHER" id="PTHR11062">
    <property type="entry name" value="EXOSTOSIN HEPARAN SULFATE GLYCOSYLTRANSFERASE -RELATED"/>
    <property type="match status" value="1"/>
</dbReference>
<dbReference type="OrthoDB" id="6253399at2759"/>
<organism evidence="14">
    <name type="scientific">Taenia asiatica</name>
    <name type="common">Asian tapeworm</name>
    <dbReference type="NCBI Taxonomy" id="60517"/>
    <lineage>
        <taxon>Eukaryota</taxon>
        <taxon>Metazoa</taxon>
        <taxon>Spiralia</taxon>
        <taxon>Lophotrochozoa</taxon>
        <taxon>Platyhelminthes</taxon>
        <taxon>Cestoda</taxon>
        <taxon>Eucestoda</taxon>
        <taxon>Cyclophyllidea</taxon>
        <taxon>Taeniidae</taxon>
        <taxon>Taenia</taxon>
    </lineage>
</organism>
<evidence type="ECO:0000256" key="6">
    <source>
        <dbReference type="ARBA" id="ARBA00022989"/>
    </source>
</evidence>
<dbReference type="WBParaSite" id="TASK_0000626901-mRNA-1">
    <property type="protein sequence ID" value="TASK_0000626901-mRNA-1"/>
    <property type="gene ID" value="TASK_0000626901"/>
</dbReference>
<reference evidence="12 13" key="2">
    <citation type="submission" date="2018-11" db="EMBL/GenBank/DDBJ databases">
        <authorList>
            <consortium name="Pathogen Informatics"/>
        </authorList>
    </citation>
    <scope>NUCLEOTIDE SEQUENCE [LARGE SCALE GENOMIC DNA]</scope>
</reference>
<keyword evidence="7 9" id="KW-0472">Membrane</keyword>
<dbReference type="STRING" id="60517.A0A0R3W7L0"/>
<evidence type="ECO:0000256" key="7">
    <source>
        <dbReference type="ARBA" id="ARBA00023136"/>
    </source>
</evidence>
<dbReference type="InterPro" id="IPR004263">
    <property type="entry name" value="Exostosin"/>
</dbReference>
<sequence length="672" mass="76384">MIYEKRTQGVLVAKSLWLSRSNLKLCFIVPLLLFIMLLIFFTRPLDPMSNFAMLAFRVYQSQRFLYGGCSHHTCFNLELCEYEYPDSLPSRIRVYVYPELMFVDEDNNRMKYQGDGHFRELLDAVNSSKYAVNDPSKACLFVSSLNFEGNSLLSSSELLSMFLSFPWMNNQRNHLVFDLDYARSFDNSRFNLPSFPGMVAGSGIEYSAYRNAYDVSLPVVSSFQRSSNAKLERVFLLSAVQDHFSNYFQNYVDKLLQNHWESDKLPNAIIKRDQMSSRFMIFRARDYSYTRASIPSKTVLASSLFCLVDQTQPPNTLLFDVMQAGCIPIFLDSDAVLPFSEKLDWTKCSLSIPKSQLENLVDVISTYSKDEIVHLQRHVNFFYSKYMSSLTAVVTTTLDIINSRVFPHNTPSYYDWNDPPLSSLVPNLEISFPSNGQAICNGFTLLLVTGSHIKYLLSTLRFMADSKYIREAFIIWRGDMADVASPFFVQQGSLHIRILPPFYNSKEQAIVHLPETVSSSFLFVGEDTILPRNISEIDFAYEVWCQHPSRVITIAPSINAANNTSPAAVSNLTLFHKVFAVRVLELLPDEMNSLIVSEMLNCAELVLPELAVQLSGRPPMVVAAQPLNSHSAPPALDLGLSFHPREQCLKLLAINHFLPLRQENSSFIVCPL</sequence>
<dbReference type="InterPro" id="IPR029044">
    <property type="entry name" value="Nucleotide-diphossugar_trans"/>
</dbReference>
<dbReference type="Pfam" id="PF09258">
    <property type="entry name" value="Glyco_transf_64"/>
    <property type="match status" value="1"/>
</dbReference>
<dbReference type="GO" id="GO:0015012">
    <property type="term" value="P:heparan sulfate proteoglycan biosynthetic process"/>
    <property type="evidence" value="ECO:0007669"/>
    <property type="project" value="UniProtKB-ARBA"/>
</dbReference>
<gene>
    <name evidence="12" type="ORF">TASK_LOCUS6270</name>
</gene>
<evidence type="ECO:0000313" key="12">
    <source>
        <dbReference type="EMBL" id="VDK36406.1"/>
    </source>
</evidence>
<feature type="domain" description="Glycosyl transferase 64" evidence="11">
    <location>
        <begin position="443"/>
        <end position="559"/>
    </location>
</feature>
<keyword evidence="6 9" id="KW-1133">Transmembrane helix</keyword>
<dbReference type="Pfam" id="PF03016">
    <property type="entry name" value="Exostosin_GT47"/>
    <property type="match status" value="1"/>
</dbReference>
<evidence type="ECO:0000256" key="2">
    <source>
        <dbReference type="ARBA" id="ARBA00010271"/>
    </source>
</evidence>
<evidence type="ECO:0000256" key="9">
    <source>
        <dbReference type="SAM" id="Phobius"/>
    </source>
</evidence>
<evidence type="ECO:0000313" key="14">
    <source>
        <dbReference type="WBParaSite" id="TASK_0000626901-mRNA-1"/>
    </source>
</evidence>
<dbReference type="PANTHER" id="PTHR11062:SF73">
    <property type="entry name" value="EXOSTOSIN-LIKE 3"/>
    <property type="match status" value="1"/>
</dbReference>
<reference evidence="14" key="1">
    <citation type="submission" date="2017-02" db="UniProtKB">
        <authorList>
            <consortium name="WormBaseParasite"/>
        </authorList>
    </citation>
    <scope>IDENTIFICATION</scope>
</reference>
<dbReference type="Proteomes" id="UP000282613">
    <property type="component" value="Unassembled WGS sequence"/>
</dbReference>
<accession>A0A0R3W7L0</accession>
<dbReference type="EMBL" id="UYRS01018484">
    <property type="protein sequence ID" value="VDK36406.1"/>
    <property type="molecule type" value="Genomic_DNA"/>
</dbReference>
<evidence type="ECO:0000256" key="3">
    <source>
        <dbReference type="ARBA" id="ARBA00022679"/>
    </source>
</evidence>
<dbReference type="InterPro" id="IPR040911">
    <property type="entry name" value="Exostosin_GT47"/>
</dbReference>
<keyword evidence="5" id="KW-0256">Endoplasmic reticulum</keyword>
<dbReference type="GO" id="GO:0016757">
    <property type="term" value="F:glycosyltransferase activity"/>
    <property type="evidence" value="ECO:0007669"/>
    <property type="project" value="InterPro"/>
</dbReference>
<evidence type="ECO:0000256" key="8">
    <source>
        <dbReference type="ARBA" id="ARBA00023157"/>
    </source>
</evidence>
<dbReference type="Gene3D" id="3.90.550.10">
    <property type="entry name" value="Spore Coat Polysaccharide Biosynthesis Protein SpsA, Chain A"/>
    <property type="match status" value="1"/>
</dbReference>
<evidence type="ECO:0000313" key="13">
    <source>
        <dbReference type="Proteomes" id="UP000282613"/>
    </source>
</evidence>
<keyword evidence="3" id="KW-0808">Transferase</keyword>
<evidence type="ECO:0000259" key="11">
    <source>
        <dbReference type="Pfam" id="PF09258"/>
    </source>
</evidence>
<dbReference type="GO" id="GO:0005789">
    <property type="term" value="C:endoplasmic reticulum membrane"/>
    <property type="evidence" value="ECO:0007669"/>
    <property type="project" value="UniProtKB-SubCell"/>
</dbReference>
<evidence type="ECO:0000256" key="1">
    <source>
        <dbReference type="ARBA" id="ARBA00004648"/>
    </source>
</evidence>